<evidence type="ECO:0000256" key="2">
    <source>
        <dbReference type="ARBA" id="ARBA00022448"/>
    </source>
</evidence>
<feature type="transmembrane region" description="Helical" evidence="6">
    <location>
        <begin position="189"/>
        <end position="210"/>
    </location>
</feature>
<dbReference type="Gene3D" id="1.20.1250.20">
    <property type="entry name" value="MFS general substrate transporter like domains"/>
    <property type="match status" value="1"/>
</dbReference>
<keyword evidence="3 6" id="KW-0812">Transmembrane</keyword>
<evidence type="ECO:0000256" key="5">
    <source>
        <dbReference type="ARBA" id="ARBA00023136"/>
    </source>
</evidence>
<protein>
    <submittedName>
        <fullName evidence="7">Putative transporter ampG 3</fullName>
    </submittedName>
</protein>
<dbReference type="KEGG" id="fae:FAES_4536"/>
<feature type="transmembrane region" description="Helical" evidence="6">
    <location>
        <begin position="322"/>
        <end position="344"/>
    </location>
</feature>
<feature type="transmembrane region" description="Helical" evidence="6">
    <location>
        <begin position="31"/>
        <end position="55"/>
    </location>
</feature>
<evidence type="ECO:0000256" key="1">
    <source>
        <dbReference type="ARBA" id="ARBA00004141"/>
    </source>
</evidence>
<evidence type="ECO:0000256" key="4">
    <source>
        <dbReference type="ARBA" id="ARBA00022989"/>
    </source>
</evidence>
<sequence>MENPLSTTFSSTPPSRPTLVLSQNKPLRFVAFFYLYVMQGVPAGFATTALANYLAAEGLRSDRIGTFVAMQGLPWTFQFVWGPFIDKFQGSRLGRRRPWVLAAQSLAVIASLGMLVVDDPVGNVTLLGIAFFIHSAVASVQDASVDAMAISTIPEDERGRINAFMRGGFLVGTGMGAAGLAYVLRHAGFHTAVLTQSAFLLTLTVLTFFIREKATDALFPGQALPAAAVRAHQQHQHSIGWLFRELFRGLSSRESLRWFVPILLVYSCQNAFIRAYNVHLIQQLGWRDTELSGLTGSYGVAIVVVVILLGGWLADRVGAKRLLPYIVGFHVTYLLAINLLAPYWTNPTVASLGAVCWNMMDPSLSVAAIPILMALCRPDVEGSQFTTYMALINLSDVIGAFVSGHAQRYVTAPTIGLFVATIAGACLLWLVLTANRQPVGQ</sequence>
<dbReference type="AlphaFoldDB" id="I0KEI2"/>
<dbReference type="STRING" id="1166018.FAES_4536"/>
<evidence type="ECO:0000256" key="6">
    <source>
        <dbReference type="SAM" id="Phobius"/>
    </source>
</evidence>
<dbReference type="Proteomes" id="UP000011058">
    <property type="component" value="Chromosome"/>
</dbReference>
<accession>I0KEI2</accession>
<feature type="transmembrane region" description="Helical" evidence="6">
    <location>
        <begin position="123"/>
        <end position="143"/>
    </location>
</feature>
<reference evidence="7 8" key="1">
    <citation type="journal article" date="2012" name="J. Bacteriol.">
        <title>Genome Sequence of Fibrella aestuarina BUZ 2T, a Filamentous Marine Bacterium.</title>
        <authorList>
            <person name="Filippini M."/>
            <person name="Qi W."/>
            <person name="Blom J."/>
            <person name="Goesmann A."/>
            <person name="Smits T.H."/>
            <person name="Bagheri H.C."/>
        </authorList>
    </citation>
    <scope>NUCLEOTIDE SEQUENCE [LARGE SCALE GENOMIC DNA]</scope>
    <source>
        <strain evidence="8">BUZ 2T</strain>
    </source>
</reference>
<dbReference type="PANTHER" id="PTHR12778">
    <property type="entry name" value="SOLUTE CARRIER FAMILY 33 ACETYL-COA TRANSPORTER -RELATED"/>
    <property type="match status" value="1"/>
</dbReference>
<feature type="transmembrane region" description="Helical" evidence="6">
    <location>
        <begin position="99"/>
        <end position="117"/>
    </location>
</feature>
<dbReference type="HOGENOM" id="CLU_029352_4_1_10"/>
<dbReference type="PATRIC" id="fig|1166018.3.peg.1502"/>
<feature type="transmembrane region" description="Helical" evidence="6">
    <location>
        <begin position="258"/>
        <end position="276"/>
    </location>
</feature>
<proteinExistence type="predicted"/>
<dbReference type="InterPro" id="IPR036259">
    <property type="entry name" value="MFS_trans_sf"/>
</dbReference>
<feature type="transmembrane region" description="Helical" evidence="6">
    <location>
        <begin position="412"/>
        <end position="432"/>
    </location>
</feature>
<feature type="transmembrane region" description="Helical" evidence="6">
    <location>
        <begin position="163"/>
        <end position="183"/>
    </location>
</feature>
<dbReference type="GO" id="GO:0016020">
    <property type="term" value="C:membrane"/>
    <property type="evidence" value="ECO:0007669"/>
    <property type="project" value="UniProtKB-SubCell"/>
</dbReference>
<keyword evidence="4 6" id="KW-1133">Transmembrane helix</keyword>
<dbReference type="Pfam" id="PF07690">
    <property type="entry name" value="MFS_1"/>
    <property type="match status" value="1"/>
</dbReference>
<dbReference type="OrthoDB" id="924673at2"/>
<evidence type="ECO:0000256" key="3">
    <source>
        <dbReference type="ARBA" id="ARBA00022692"/>
    </source>
</evidence>
<gene>
    <name evidence="7" type="ORF">FAES_4536</name>
</gene>
<dbReference type="EMBL" id="HE796683">
    <property type="protein sequence ID" value="CCH02535.1"/>
    <property type="molecule type" value="Genomic_DNA"/>
</dbReference>
<evidence type="ECO:0000313" key="8">
    <source>
        <dbReference type="Proteomes" id="UP000011058"/>
    </source>
</evidence>
<dbReference type="RefSeq" id="WP_015333634.1">
    <property type="nucleotide sequence ID" value="NC_020054.1"/>
</dbReference>
<organism evidence="7 8">
    <name type="scientific">Fibrella aestuarina BUZ 2</name>
    <dbReference type="NCBI Taxonomy" id="1166018"/>
    <lineage>
        <taxon>Bacteria</taxon>
        <taxon>Pseudomonadati</taxon>
        <taxon>Bacteroidota</taxon>
        <taxon>Cytophagia</taxon>
        <taxon>Cytophagales</taxon>
        <taxon>Spirosomataceae</taxon>
        <taxon>Fibrella</taxon>
    </lineage>
</organism>
<keyword evidence="8" id="KW-1185">Reference proteome</keyword>
<name>I0KEI2_9BACT</name>
<dbReference type="InterPro" id="IPR011701">
    <property type="entry name" value="MFS"/>
</dbReference>
<dbReference type="eggNOG" id="COG2814">
    <property type="taxonomic scope" value="Bacteria"/>
</dbReference>
<comment type="subcellular location">
    <subcellularLocation>
        <location evidence="1">Membrane</location>
        <topology evidence="1">Multi-pass membrane protein</topology>
    </subcellularLocation>
</comment>
<keyword evidence="2" id="KW-0813">Transport</keyword>
<dbReference type="SUPFAM" id="SSF103473">
    <property type="entry name" value="MFS general substrate transporter"/>
    <property type="match status" value="1"/>
</dbReference>
<feature type="transmembrane region" description="Helical" evidence="6">
    <location>
        <begin position="296"/>
        <end position="315"/>
    </location>
</feature>
<dbReference type="InterPro" id="IPR004752">
    <property type="entry name" value="AmpG_permease/AT-1"/>
</dbReference>
<evidence type="ECO:0000313" key="7">
    <source>
        <dbReference type="EMBL" id="CCH02535.1"/>
    </source>
</evidence>
<keyword evidence="5 6" id="KW-0472">Membrane</keyword>
<dbReference type="PANTHER" id="PTHR12778:SF10">
    <property type="entry name" value="MAJOR FACILITATOR SUPERFAMILY DOMAIN-CONTAINING PROTEIN 3"/>
    <property type="match status" value="1"/>
</dbReference>
<dbReference type="GO" id="GO:0022857">
    <property type="term" value="F:transmembrane transporter activity"/>
    <property type="evidence" value="ECO:0007669"/>
    <property type="project" value="InterPro"/>
</dbReference>